<evidence type="ECO:0000313" key="3">
    <source>
        <dbReference type="Proteomes" id="UP000824102"/>
    </source>
</evidence>
<comment type="caution">
    <text evidence="2">The sequence shown here is derived from an EMBL/GenBank/DDBJ whole genome shotgun (WGS) entry which is preliminary data.</text>
</comment>
<feature type="domain" description="Phospholipase C/D" evidence="1">
    <location>
        <begin position="6"/>
        <end position="144"/>
    </location>
</feature>
<evidence type="ECO:0000313" key="2">
    <source>
        <dbReference type="EMBL" id="HIZ72321.1"/>
    </source>
</evidence>
<reference evidence="2" key="1">
    <citation type="journal article" date="2021" name="PeerJ">
        <title>Extensive microbial diversity within the chicken gut microbiome revealed by metagenomics and culture.</title>
        <authorList>
            <person name="Gilroy R."/>
            <person name="Ravi A."/>
            <person name="Getino M."/>
            <person name="Pursley I."/>
            <person name="Horton D.L."/>
            <person name="Alikhan N.F."/>
            <person name="Baker D."/>
            <person name="Gharbi K."/>
            <person name="Hall N."/>
            <person name="Watson M."/>
            <person name="Adriaenssens E.M."/>
            <person name="Foster-Nyarko E."/>
            <person name="Jarju S."/>
            <person name="Secka A."/>
            <person name="Antonio M."/>
            <person name="Oren A."/>
            <person name="Chaudhuri R.R."/>
            <person name="La Ragione R."/>
            <person name="Hildebrand F."/>
            <person name="Pallen M.J."/>
        </authorList>
    </citation>
    <scope>NUCLEOTIDE SEQUENCE</scope>
    <source>
        <strain evidence="2">ChiW7-2402</strain>
    </source>
</reference>
<accession>A0A9D2JYU3</accession>
<organism evidence="2 3">
    <name type="scientific">Candidatus Gallimonas intestinavium</name>
    <dbReference type="NCBI Taxonomy" id="2838603"/>
    <lineage>
        <taxon>Bacteria</taxon>
        <taxon>Bacillati</taxon>
        <taxon>Bacillota</taxon>
        <taxon>Clostridia</taxon>
        <taxon>Candidatus Gallimonas</taxon>
    </lineage>
</organism>
<sequence length="304" mass="35772">MPSAITHQLVAEEAEKLLPEGLQHIIERAPDEYFLGCQGPDLFFFYRIGNKSEYNLGKFLHRNRPYDVFRFFARLLSGEQSARFPAYSDEDRTRAFAYILGYIAHYATDSTFHPFVYNYMDKEGSEKRVHQLIENDWDVHFLRKFRGREAEKFRCAFSPKKVAKSGAVARLYACLAEELGREEVKRGKFNAGLRNFWRYLTFFHGKCYSSQRGWERCERFFRAKPFLSCLYPRRQPDPEYLANDDFARLSEEKGKSADELFDRARDESARLAILFCECVRKGEPLPREEFSLSFLTAQPVEEEK</sequence>
<protein>
    <submittedName>
        <fullName evidence="2">Zinc dependent phospholipase C family protein</fullName>
    </submittedName>
</protein>
<dbReference type="Pfam" id="PF00882">
    <property type="entry name" value="Zn_dep_PLPC"/>
    <property type="match status" value="1"/>
</dbReference>
<dbReference type="EMBL" id="DXBB01000035">
    <property type="protein sequence ID" value="HIZ72321.1"/>
    <property type="molecule type" value="Genomic_DNA"/>
</dbReference>
<dbReference type="AlphaFoldDB" id="A0A9D2JYU3"/>
<proteinExistence type="predicted"/>
<reference evidence="2" key="2">
    <citation type="submission" date="2021-04" db="EMBL/GenBank/DDBJ databases">
        <authorList>
            <person name="Gilroy R."/>
        </authorList>
    </citation>
    <scope>NUCLEOTIDE SEQUENCE</scope>
    <source>
        <strain evidence="2">ChiW7-2402</strain>
    </source>
</reference>
<evidence type="ECO:0000259" key="1">
    <source>
        <dbReference type="Pfam" id="PF00882"/>
    </source>
</evidence>
<dbReference type="Proteomes" id="UP000824102">
    <property type="component" value="Unassembled WGS sequence"/>
</dbReference>
<name>A0A9D2JYU3_9FIRM</name>
<gene>
    <name evidence="2" type="ORF">H9964_01930</name>
</gene>
<dbReference type="InterPro" id="IPR029002">
    <property type="entry name" value="PLPC/GPLD1"/>
</dbReference>